<proteinExistence type="predicted"/>
<dbReference type="InterPro" id="IPR044240">
    <property type="entry name" value="STR4-like"/>
</dbReference>
<dbReference type="InterPro" id="IPR001763">
    <property type="entry name" value="Rhodanese-like_dom"/>
</dbReference>
<organism evidence="4 5">
    <name type="scientific">Genlisea aurea</name>
    <dbReference type="NCBI Taxonomy" id="192259"/>
    <lineage>
        <taxon>Eukaryota</taxon>
        <taxon>Viridiplantae</taxon>
        <taxon>Streptophyta</taxon>
        <taxon>Embryophyta</taxon>
        <taxon>Tracheophyta</taxon>
        <taxon>Spermatophyta</taxon>
        <taxon>Magnoliopsida</taxon>
        <taxon>eudicotyledons</taxon>
        <taxon>Gunneridae</taxon>
        <taxon>Pentapetalae</taxon>
        <taxon>asterids</taxon>
        <taxon>lamiids</taxon>
        <taxon>Lamiales</taxon>
        <taxon>Lentibulariaceae</taxon>
        <taxon>Genlisea</taxon>
    </lineage>
</organism>
<dbReference type="PROSITE" id="PS50206">
    <property type="entry name" value="RHODANESE_3"/>
    <property type="match status" value="1"/>
</dbReference>
<name>S8CN85_9LAMI</name>
<accession>S8CN85</accession>
<feature type="domain" description="Rhodanese" evidence="3">
    <location>
        <begin position="63"/>
        <end position="169"/>
    </location>
</feature>
<evidence type="ECO:0000256" key="2">
    <source>
        <dbReference type="SAM" id="Phobius"/>
    </source>
</evidence>
<evidence type="ECO:0000256" key="1">
    <source>
        <dbReference type="SAM" id="MobiDB-lite"/>
    </source>
</evidence>
<dbReference type="AlphaFoldDB" id="S8CN85"/>
<dbReference type="InterPro" id="IPR036873">
    <property type="entry name" value="Rhodanese-like_dom_sf"/>
</dbReference>
<dbReference type="OrthoDB" id="1696354at2759"/>
<dbReference type="PANTHER" id="PTHR47377">
    <property type="entry name" value="RHODANESE-LIKE DOMAIN-CONTAINING PROTEIN 4, CHLOROPLASTIC"/>
    <property type="match status" value="1"/>
</dbReference>
<keyword evidence="2" id="KW-1133">Transmembrane helix</keyword>
<keyword evidence="2" id="KW-0472">Membrane</keyword>
<sequence length="229" mass="26048">SEELPNKINLESVLISIDEFFTRYPFFVATVTFIWLVVIPLTEEYLHKYKFISAFKAFKKLQDDPTAQLLDIREDRNVGYLRTPNLKILNKSAVQVGFREEDEDGFLKRVLEKFEDPINTVVCIIDNVDGNSIKVAEFLVKNGFKEAYAIRGGIMGEKGWVAIQETLLPPSVHVYPKKVTKKQKQQRKLGSNGAITDDENGESKTTRPLSPYPNYPDLRPPTSPTPSKP</sequence>
<evidence type="ECO:0000313" key="5">
    <source>
        <dbReference type="Proteomes" id="UP000015453"/>
    </source>
</evidence>
<feature type="region of interest" description="Disordered" evidence="1">
    <location>
        <begin position="177"/>
        <end position="229"/>
    </location>
</feature>
<comment type="caution">
    <text evidence="4">The sequence shown here is derived from an EMBL/GenBank/DDBJ whole genome shotgun (WGS) entry which is preliminary data.</text>
</comment>
<dbReference type="EMBL" id="AUSU01002736">
    <property type="protein sequence ID" value="EPS68185.1"/>
    <property type="molecule type" value="Genomic_DNA"/>
</dbReference>
<protein>
    <recommendedName>
        <fullName evidence="3">Rhodanese domain-containing protein</fullName>
    </recommendedName>
</protein>
<dbReference type="PANTHER" id="PTHR47377:SF3">
    <property type="entry name" value="RHODANESE-LIKE DOMAIN-CONTAINING PROTEIN 4A, CHLOROPLASTIC"/>
    <property type="match status" value="1"/>
</dbReference>
<feature type="compositionally biased region" description="Basic residues" evidence="1">
    <location>
        <begin position="177"/>
        <end position="187"/>
    </location>
</feature>
<gene>
    <name evidence="4" type="ORF">M569_06591</name>
</gene>
<feature type="non-terminal residue" evidence="4">
    <location>
        <position position="229"/>
    </location>
</feature>
<evidence type="ECO:0000313" key="4">
    <source>
        <dbReference type="EMBL" id="EPS68185.1"/>
    </source>
</evidence>
<keyword evidence="5" id="KW-1185">Reference proteome</keyword>
<feature type="compositionally biased region" description="Pro residues" evidence="1">
    <location>
        <begin position="210"/>
        <end position="229"/>
    </location>
</feature>
<evidence type="ECO:0000259" key="3">
    <source>
        <dbReference type="PROSITE" id="PS50206"/>
    </source>
</evidence>
<reference evidence="4 5" key="1">
    <citation type="journal article" date="2013" name="BMC Genomics">
        <title>The miniature genome of a carnivorous plant Genlisea aurea contains a low number of genes and short non-coding sequences.</title>
        <authorList>
            <person name="Leushkin E.V."/>
            <person name="Sutormin R.A."/>
            <person name="Nabieva E.R."/>
            <person name="Penin A.A."/>
            <person name="Kondrashov A.S."/>
            <person name="Logacheva M.D."/>
        </authorList>
    </citation>
    <scope>NUCLEOTIDE SEQUENCE [LARGE SCALE GENOMIC DNA]</scope>
</reference>
<feature type="non-terminal residue" evidence="4">
    <location>
        <position position="1"/>
    </location>
</feature>
<dbReference type="SUPFAM" id="SSF52821">
    <property type="entry name" value="Rhodanese/Cell cycle control phosphatase"/>
    <property type="match status" value="1"/>
</dbReference>
<dbReference type="Gene3D" id="3.40.250.10">
    <property type="entry name" value="Rhodanese-like domain"/>
    <property type="match status" value="1"/>
</dbReference>
<feature type="transmembrane region" description="Helical" evidence="2">
    <location>
        <begin position="20"/>
        <end position="41"/>
    </location>
</feature>
<dbReference type="Proteomes" id="UP000015453">
    <property type="component" value="Unassembled WGS sequence"/>
</dbReference>
<keyword evidence="2" id="KW-0812">Transmembrane</keyword>